<comment type="subcellular location">
    <subcellularLocation>
        <location evidence="1 7">Membrane</location>
        <topology evidence="1 7">Peripheral membrane protein</topology>
    </subcellularLocation>
</comment>
<evidence type="ECO:0000256" key="7">
    <source>
        <dbReference type="RuleBase" id="RU367013"/>
    </source>
</evidence>
<dbReference type="Proteomes" id="UP001603857">
    <property type="component" value="Unassembled WGS sequence"/>
</dbReference>
<keyword evidence="5 7" id="KW-0653">Protein transport</keyword>
<sequence length="317" mass="36011">MADQLSKGEEFLKKAEKKLNGWGLFSSKYEDAADLFDKAANSFKLAKTWDKAGSTYLKLASCHLKLESKHEAAQAYVDAAHCYKKTNINEAVSCLNHAINLFCDIGRLSMAARYLKEIAELYESEQNIEQALVYFEKSADFFQNEEVTTSANQCKQKVAQFAAQLEQYQKSVDIYEEIARQSLNNNLLKYGVKGHLLNAGICQLCKGDAIAITNALERYQVQIFSIIHIFRLNILLVAQFFGYVFILQELDPTFSGTREYRLLADIAAAIDEEDVVKFTDVVKEFDSMTPLDSWKTTLLLRVKEKLKAKELEEDDLT</sequence>
<dbReference type="InterPro" id="IPR000744">
    <property type="entry name" value="NSF_attach"/>
</dbReference>
<dbReference type="Gene3D" id="1.25.40.10">
    <property type="entry name" value="Tetratricopeptide repeat domain"/>
    <property type="match status" value="2"/>
</dbReference>
<dbReference type="GO" id="GO:0005483">
    <property type="term" value="F:soluble NSF attachment protein activity"/>
    <property type="evidence" value="ECO:0007669"/>
    <property type="project" value="UniProtKB-ARBA"/>
</dbReference>
<accession>A0ABD1MAI8</accession>
<proteinExistence type="inferred from homology"/>
<dbReference type="GO" id="GO:0006886">
    <property type="term" value="P:intracellular protein transport"/>
    <property type="evidence" value="ECO:0007669"/>
    <property type="project" value="UniProtKB-UniRule"/>
</dbReference>
<evidence type="ECO:0000256" key="1">
    <source>
        <dbReference type="ARBA" id="ARBA00004170"/>
    </source>
</evidence>
<evidence type="ECO:0000256" key="6">
    <source>
        <dbReference type="ARBA" id="ARBA00023136"/>
    </source>
</evidence>
<dbReference type="SUPFAM" id="SSF48452">
    <property type="entry name" value="TPR-like"/>
    <property type="match status" value="1"/>
</dbReference>
<comment type="caution">
    <text evidence="8">The sequence shown here is derived from an EMBL/GenBank/DDBJ whole genome shotgun (WGS) entry which is preliminary data.</text>
</comment>
<evidence type="ECO:0000256" key="2">
    <source>
        <dbReference type="ARBA" id="ARBA00010050"/>
    </source>
</evidence>
<evidence type="ECO:0000256" key="5">
    <source>
        <dbReference type="ARBA" id="ARBA00022927"/>
    </source>
</evidence>
<gene>
    <name evidence="8" type="ORF">Fmac_014029</name>
</gene>
<keyword evidence="4 7" id="KW-0931">ER-Golgi transport</keyword>
<dbReference type="CDD" id="cd15832">
    <property type="entry name" value="SNAP"/>
    <property type="match status" value="1"/>
</dbReference>
<dbReference type="PANTHER" id="PTHR13768">
    <property type="entry name" value="SOLUBLE NSF ATTACHMENT PROTEIN SNAP"/>
    <property type="match status" value="1"/>
</dbReference>
<evidence type="ECO:0000313" key="8">
    <source>
        <dbReference type="EMBL" id="KAL2332816.1"/>
    </source>
</evidence>
<name>A0ABD1MAI8_9FABA</name>
<keyword evidence="6 7" id="KW-0472">Membrane</keyword>
<dbReference type="FunFam" id="1.25.40.10:FF:000049">
    <property type="entry name" value="Alpha-soluble NSF attachment protein-like"/>
    <property type="match status" value="1"/>
</dbReference>
<dbReference type="GO" id="GO:0016020">
    <property type="term" value="C:membrane"/>
    <property type="evidence" value="ECO:0007669"/>
    <property type="project" value="UniProtKB-SubCell"/>
</dbReference>
<dbReference type="EMBL" id="JBGMDY010000005">
    <property type="protein sequence ID" value="KAL2332816.1"/>
    <property type="molecule type" value="Genomic_DNA"/>
</dbReference>
<dbReference type="PANTHER" id="PTHR13768:SF8">
    <property type="entry name" value="ALPHA-SOLUBLE NSF ATTACHMENT PROTEIN"/>
    <property type="match status" value="1"/>
</dbReference>
<dbReference type="AlphaFoldDB" id="A0ABD1MAI8"/>
<evidence type="ECO:0000256" key="3">
    <source>
        <dbReference type="ARBA" id="ARBA00022448"/>
    </source>
</evidence>
<comment type="function">
    <text evidence="7">Required for vesicular transport between the endoplasmic reticulum and the Golgi apparatus.</text>
</comment>
<organism evidence="8 9">
    <name type="scientific">Flemingia macrophylla</name>
    <dbReference type="NCBI Taxonomy" id="520843"/>
    <lineage>
        <taxon>Eukaryota</taxon>
        <taxon>Viridiplantae</taxon>
        <taxon>Streptophyta</taxon>
        <taxon>Embryophyta</taxon>
        <taxon>Tracheophyta</taxon>
        <taxon>Spermatophyta</taxon>
        <taxon>Magnoliopsida</taxon>
        <taxon>eudicotyledons</taxon>
        <taxon>Gunneridae</taxon>
        <taxon>Pentapetalae</taxon>
        <taxon>rosids</taxon>
        <taxon>fabids</taxon>
        <taxon>Fabales</taxon>
        <taxon>Fabaceae</taxon>
        <taxon>Papilionoideae</taxon>
        <taxon>50 kb inversion clade</taxon>
        <taxon>NPAAA clade</taxon>
        <taxon>indigoferoid/millettioid clade</taxon>
        <taxon>Phaseoleae</taxon>
        <taxon>Flemingia</taxon>
    </lineage>
</organism>
<evidence type="ECO:0000256" key="4">
    <source>
        <dbReference type="ARBA" id="ARBA00022892"/>
    </source>
</evidence>
<comment type="similarity">
    <text evidence="2 7">Belongs to the SNAP family.</text>
</comment>
<evidence type="ECO:0000313" key="9">
    <source>
        <dbReference type="Proteomes" id="UP001603857"/>
    </source>
</evidence>
<dbReference type="InterPro" id="IPR011990">
    <property type="entry name" value="TPR-like_helical_dom_sf"/>
</dbReference>
<protein>
    <recommendedName>
        <fullName evidence="10">Alpha-SNAP</fullName>
    </recommendedName>
</protein>
<reference evidence="8 9" key="1">
    <citation type="submission" date="2024-08" db="EMBL/GenBank/DDBJ databases">
        <title>Insights into the chromosomal genome structure of Flemingia macrophylla.</title>
        <authorList>
            <person name="Ding Y."/>
            <person name="Zhao Y."/>
            <person name="Bi W."/>
            <person name="Wu M."/>
            <person name="Zhao G."/>
            <person name="Gong Y."/>
            <person name="Li W."/>
            <person name="Zhang P."/>
        </authorList>
    </citation>
    <scope>NUCLEOTIDE SEQUENCE [LARGE SCALE GENOMIC DNA]</scope>
    <source>
        <strain evidence="8">DYQJB</strain>
        <tissue evidence="8">Leaf</tissue>
    </source>
</reference>
<evidence type="ECO:0008006" key="10">
    <source>
        <dbReference type="Google" id="ProtNLM"/>
    </source>
</evidence>
<dbReference type="Pfam" id="PF14938">
    <property type="entry name" value="SNAP"/>
    <property type="match status" value="2"/>
</dbReference>
<dbReference type="PRINTS" id="PR00448">
    <property type="entry name" value="NSFATTACHMNT"/>
</dbReference>
<keyword evidence="3 7" id="KW-0813">Transport</keyword>
<keyword evidence="9" id="KW-1185">Reference proteome</keyword>
<dbReference type="GO" id="GO:0016192">
    <property type="term" value="P:vesicle-mediated transport"/>
    <property type="evidence" value="ECO:0007669"/>
    <property type="project" value="UniProtKB-KW"/>
</dbReference>